<evidence type="ECO:0000256" key="1">
    <source>
        <dbReference type="ARBA" id="ARBA00005254"/>
    </source>
</evidence>
<dbReference type="InterPro" id="IPR029045">
    <property type="entry name" value="ClpP/crotonase-like_dom_sf"/>
</dbReference>
<comment type="caution">
    <text evidence="2">The sequence shown here is derived from an EMBL/GenBank/DDBJ whole genome shotgun (WGS) entry which is preliminary data.</text>
</comment>
<organism evidence="2 3">
    <name type="scientific">Duganella vulcania</name>
    <dbReference type="NCBI Taxonomy" id="2692166"/>
    <lineage>
        <taxon>Bacteria</taxon>
        <taxon>Pseudomonadati</taxon>
        <taxon>Pseudomonadota</taxon>
        <taxon>Betaproteobacteria</taxon>
        <taxon>Burkholderiales</taxon>
        <taxon>Oxalobacteraceae</taxon>
        <taxon>Telluria group</taxon>
        <taxon>Duganella</taxon>
    </lineage>
</organism>
<gene>
    <name evidence="2" type="ORF">GTP91_06115</name>
</gene>
<dbReference type="Gene3D" id="3.90.226.10">
    <property type="entry name" value="2-enoyl-CoA Hydratase, Chain A, domain 1"/>
    <property type="match status" value="1"/>
</dbReference>
<dbReference type="PANTHER" id="PTHR43459">
    <property type="entry name" value="ENOYL-COA HYDRATASE"/>
    <property type="match status" value="1"/>
</dbReference>
<name>A0A845G157_9BURK</name>
<dbReference type="EMBL" id="WWCW01000012">
    <property type="protein sequence ID" value="MYM86757.1"/>
    <property type="molecule type" value="Genomic_DNA"/>
</dbReference>
<dbReference type="SUPFAM" id="SSF52096">
    <property type="entry name" value="ClpP/crotonase"/>
    <property type="match status" value="1"/>
</dbReference>
<dbReference type="AlphaFoldDB" id="A0A845G157"/>
<dbReference type="CDD" id="cd06558">
    <property type="entry name" value="crotonase-like"/>
    <property type="match status" value="1"/>
</dbReference>
<dbReference type="Proteomes" id="UP000470302">
    <property type="component" value="Unassembled WGS sequence"/>
</dbReference>
<reference evidence="2 3" key="1">
    <citation type="submission" date="2020-01" db="EMBL/GenBank/DDBJ databases">
        <title>Novel species isolated from a subtropical stream in China.</title>
        <authorList>
            <person name="Lu H."/>
        </authorList>
    </citation>
    <scope>NUCLEOTIDE SEQUENCE [LARGE SCALE GENOMIC DNA]</scope>
    <source>
        <strain evidence="2 3">FT82W</strain>
    </source>
</reference>
<protein>
    <submittedName>
        <fullName evidence="2">Enoyl-CoA hydratase</fullName>
    </submittedName>
</protein>
<dbReference type="Gene3D" id="1.10.12.10">
    <property type="entry name" value="Lyase 2-enoyl-coa Hydratase, Chain A, domain 2"/>
    <property type="match status" value="1"/>
</dbReference>
<dbReference type="Pfam" id="PF00378">
    <property type="entry name" value="ECH_1"/>
    <property type="match status" value="1"/>
</dbReference>
<proteinExistence type="inferred from homology"/>
<sequence>MTNSPLVQLQREGAVMILELHRPEALNALNVELANAVLSAVRAIERERGVRAVVLCAAGRAFGVGGDLQAMQSGEASDVARRLIEPLHEAVRCLAQMDAPVIAALHGAVAGGSLSLALACDLAIAAEGTRFNLAYASVGASCDVNGSWALPRIVGLRKAMEIALLSDTIDATEALRLGLVNRVVPEDALRQEALALAQRLVEGPTLAYGRLKRLLRSSFDRDLSQQLDEERDAFIASSKTRDFAEGIQAFLEKRTARFNGT</sequence>
<dbReference type="InterPro" id="IPR014748">
    <property type="entry name" value="Enoyl-CoA_hydra_C"/>
</dbReference>
<dbReference type="GO" id="GO:0003824">
    <property type="term" value="F:catalytic activity"/>
    <property type="evidence" value="ECO:0007669"/>
    <property type="project" value="UniProtKB-ARBA"/>
</dbReference>
<dbReference type="PANTHER" id="PTHR43459:SF1">
    <property type="entry name" value="EG:BACN32G11.4 PROTEIN"/>
    <property type="match status" value="1"/>
</dbReference>
<dbReference type="InterPro" id="IPR001753">
    <property type="entry name" value="Enoyl-CoA_hydra/iso"/>
</dbReference>
<evidence type="ECO:0000313" key="3">
    <source>
        <dbReference type="Proteomes" id="UP000470302"/>
    </source>
</evidence>
<comment type="similarity">
    <text evidence="1">Belongs to the enoyl-CoA hydratase/isomerase family.</text>
</comment>
<accession>A0A845G157</accession>
<evidence type="ECO:0000313" key="2">
    <source>
        <dbReference type="EMBL" id="MYM86757.1"/>
    </source>
</evidence>